<organism evidence="6 7">
    <name type="scientific">Candidula unifasciata</name>
    <dbReference type="NCBI Taxonomy" id="100452"/>
    <lineage>
        <taxon>Eukaryota</taxon>
        <taxon>Metazoa</taxon>
        <taxon>Spiralia</taxon>
        <taxon>Lophotrochozoa</taxon>
        <taxon>Mollusca</taxon>
        <taxon>Gastropoda</taxon>
        <taxon>Heterobranchia</taxon>
        <taxon>Euthyneura</taxon>
        <taxon>Panpulmonata</taxon>
        <taxon>Eupulmonata</taxon>
        <taxon>Stylommatophora</taxon>
        <taxon>Helicina</taxon>
        <taxon>Helicoidea</taxon>
        <taxon>Geomitridae</taxon>
        <taxon>Candidula</taxon>
    </lineage>
</organism>
<protein>
    <recommendedName>
        <fullName evidence="5">ETS domain-containing protein</fullName>
    </recommendedName>
</protein>
<evidence type="ECO:0000256" key="2">
    <source>
        <dbReference type="ARBA" id="ARBA00023125"/>
    </source>
</evidence>
<sequence>MYSCCPEPLDLRIDSKKRVREDDSSQIYYKDGYGSYSTECASYPQFFPSGNCSLAPCTVKQSLDLQHLSIRQGSPISDEGFDEPSIPEETLPRFLNIQQYTDSDRDSHSCRSISSSPKDRRTIGGEVVPSHEKERRKPGRKPGQVSNVLHLWEFMRDLLHTADGRGIIEWISRQDGVFRVVNSSEVARLWGEKKKNKKQMTYEKLSRSLRYSRLEGYFADLPKDKNYPKKLCFKFGSKAKNWR</sequence>
<evidence type="ECO:0000256" key="1">
    <source>
        <dbReference type="ARBA" id="ARBA00005562"/>
    </source>
</evidence>
<name>A0A8S3YHQ7_9EUPU</name>
<dbReference type="PANTHER" id="PTHR11849">
    <property type="entry name" value="ETS"/>
    <property type="match status" value="1"/>
</dbReference>
<keyword evidence="7" id="KW-1185">Reference proteome</keyword>
<gene>
    <name evidence="6" type="ORF">CUNI_LOCUS400</name>
</gene>
<comment type="caution">
    <text evidence="6">The sequence shown here is derived from an EMBL/GenBank/DDBJ whole genome shotgun (WGS) entry which is preliminary data.</text>
</comment>
<feature type="compositionally biased region" description="Basic and acidic residues" evidence="4">
    <location>
        <begin position="117"/>
        <end position="135"/>
    </location>
</feature>
<evidence type="ECO:0000259" key="5">
    <source>
        <dbReference type="PROSITE" id="PS50061"/>
    </source>
</evidence>
<comment type="similarity">
    <text evidence="1 3">Belongs to the ETS family.</text>
</comment>
<keyword evidence="2 3" id="KW-0238">DNA-binding</keyword>
<feature type="domain" description="ETS" evidence="5">
    <location>
        <begin position="149"/>
        <end position="236"/>
    </location>
</feature>
<feature type="region of interest" description="Disordered" evidence="4">
    <location>
        <begin position="101"/>
        <end position="142"/>
    </location>
</feature>
<evidence type="ECO:0000313" key="7">
    <source>
        <dbReference type="Proteomes" id="UP000678393"/>
    </source>
</evidence>
<dbReference type="GO" id="GO:0043565">
    <property type="term" value="F:sequence-specific DNA binding"/>
    <property type="evidence" value="ECO:0007669"/>
    <property type="project" value="InterPro"/>
</dbReference>
<evidence type="ECO:0000313" key="6">
    <source>
        <dbReference type="EMBL" id="CAG5114842.1"/>
    </source>
</evidence>
<dbReference type="SUPFAM" id="SSF46785">
    <property type="entry name" value="Winged helix' DNA-binding domain"/>
    <property type="match status" value="1"/>
</dbReference>
<accession>A0A8S3YHQ7</accession>
<dbReference type="PANTHER" id="PTHR11849:SF190">
    <property type="entry name" value="ETS-DOMAIN PROTEIN"/>
    <property type="match status" value="1"/>
</dbReference>
<dbReference type="EMBL" id="CAJHNH020000045">
    <property type="protein sequence ID" value="CAG5114842.1"/>
    <property type="molecule type" value="Genomic_DNA"/>
</dbReference>
<dbReference type="GO" id="GO:0030154">
    <property type="term" value="P:cell differentiation"/>
    <property type="evidence" value="ECO:0007669"/>
    <property type="project" value="TreeGrafter"/>
</dbReference>
<evidence type="ECO:0000256" key="4">
    <source>
        <dbReference type="SAM" id="MobiDB-lite"/>
    </source>
</evidence>
<dbReference type="InterPro" id="IPR036388">
    <property type="entry name" value="WH-like_DNA-bd_sf"/>
</dbReference>
<dbReference type="PRINTS" id="PR00454">
    <property type="entry name" value="ETSDOMAIN"/>
</dbReference>
<dbReference type="InterPro" id="IPR000418">
    <property type="entry name" value="Ets_dom"/>
</dbReference>
<dbReference type="PROSITE" id="PS50061">
    <property type="entry name" value="ETS_DOMAIN_3"/>
    <property type="match status" value="1"/>
</dbReference>
<dbReference type="OrthoDB" id="5961210at2759"/>
<dbReference type="SMART" id="SM00413">
    <property type="entry name" value="ETS"/>
    <property type="match status" value="1"/>
</dbReference>
<dbReference type="Pfam" id="PF00178">
    <property type="entry name" value="Ets"/>
    <property type="match status" value="1"/>
</dbReference>
<dbReference type="AlphaFoldDB" id="A0A8S3YHQ7"/>
<comment type="subcellular location">
    <subcellularLocation>
        <location evidence="3">Nucleus</location>
    </subcellularLocation>
</comment>
<evidence type="ECO:0000256" key="3">
    <source>
        <dbReference type="RuleBase" id="RU004019"/>
    </source>
</evidence>
<dbReference type="InterPro" id="IPR036390">
    <property type="entry name" value="WH_DNA-bd_sf"/>
</dbReference>
<dbReference type="Proteomes" id="UP000678393">
    <property type="component" value="Unassembled WGS sequence"/>
</dbReference>
<dbReference type="GO" id="GO:0000981">
    <property type="term" value="F:DNA-binding transcription factor activity, RNA polymerase II-specific"/>
    <property type="evidence" value="ECO:0007669"/>
    <property type="project" value="TreeGrafter"/>
</dbReference>
<proteinExistence type="inferred from homology"/>
<dbReference type="InterPro" id="IPR046328">
    <property type="entry name" value="ETS_fam"/>
</dbReference>
<dbReference type="GO" id="GO:0005634">
    <property type="term" value="C:nucleus"/>
    <property type="evidence" value="ECO:0007669"/>
    <property type="project" value="UniProtKB-SubCell"/>
</dbReference>
<dbReference type="Gene3D" id="1.10.10.10">
    <property type="entry name" value="Winged helix-like DNA-binding domain superfamily/Winged helix DNA-binding domain"/>
    <property type="match status" value="1"/>
</dbReference>
<reference evidence="6" key="1">
    <citation type="submission" date="2021-04" db="EMBL/GenBank/DDBJ databases">
        <authorList>
            <consortium name="Molecular Ecology Group"/>
        </authorList>
    </citation>
    <scope>NUCLEOTIDE SEQUENCE</scope>
</reference>
<keyword evidence="3" id="KW-0539">Nucleus</keyword>